<evidence type="ECO:0000256" key="1">
    <source>
        <dbReference type="ARBA" id="ARBA00007381"/>
    </source>
</evidence>
<dbReference type="PIRSF" id="PIRSF000538">
    <property type="entry name" value="GlpK"/>
    <property type="match status" value="1"/>
</dbReference>
<dbReference type="RefSeq" id="WP_155467312.1">
    <property type="nucleotide sequence ID" value="NZ_WNKY01000051.1"/>
</dbReference>
<feature type="domain" description="Carbohydrate kinase FGGY N-terminal" evidence="5">
    <location>
        <begin position="6"/>
        <end position="263"/>
    </location>
</feature>
<dbReference type="InterPro" id="IPR050406">
    <property type="entry name" value="FGGY_Carb_Kinase"/>
</dbReference>
<feature type="domain" description="Carbohydrate kinase FGGY C-terminal" evidence="6">
    <location>
        <begin position="275"/>
        <end position="471"/>
    </location>
</feature>
<evidence type="ECO:0000256" key="4">
    <source>
        <dbReference type="ARBA" id="ARBA00022777"/>
    </source>
</evidence>
<dbReference type="Pfam" id="PF02782">
    <property type="entry name" value="FGGY_C"/>
    <property type="match status" value="1"/>
</dbReference>
<dbReference type="InterPro" id="IPR018484">
    <property type="entry name" value="FGGY_N"/>
</dbReference>
<dbReference type="PANTHER" id="PTHR43095">
    <property type="entry name" value="SUGAR KINASE"/>
    <property type="match status" value="1"/>
</dbReference>
<evidence type="ECO:0000256" key="3">
    <source>
        <dbReference type="ARBA" id="ARBA00022679"/>
    </source>
</evidence>
<dbReference type="EMBL" id="WNKY01000051">
    <property type="protein sequence ID" value="MTV41227.1"/>
    <property type="molecule type" value="Genomic_DNA"/>
</dbReference>
<proteinExistence type="inferred from homology"/>
<evidence type="ECO:0000313" key="8">
    <source>
        <dbReference type="Proteomes" id="UP000475582"/>
    </source>
</evidence>
<dbReference type="Pfam" id="PF00370">
    <property type="entry name" value="FGGY_N"/>
    <property type="match status" value="1"/>
</dbReference>
<comment type="caution">
    <text evidence="7">The sequence shown here is derived from an EMBL/GenBank/DDBJ whole genome shotgun (WGS) entry which is preliminary data.</text>
</comment>
<keyword evidence="8" id="KW-1185">Reference proteome</keyword>
<sequence>MDEQLVLAVDLGTSGCKTALVSRSGTVLAWAYRPVTLHLLDGAGAEQVPEDWWQALLATAHEVLDKAGVSASRVAAVCCSTQGEGTIPVDREGIPLMNAITWMDMRGAASLRKQVRGWVNVAGYDPLKLARWLRLCGGAPALSGKDPAAHMLFIRDMYPQVYHNTYKFLNVLDYLNFRLTGRFVATHDSIQTSWVTDNRDVDRIRYNDKLLQASGIEADKFPELVPCTEVIGVLRADVANALGLRRGTAVVAGAIDNSAAAIGAGTLADGDAHLYLGTSSWIGAHVPQKKTDISAMIAAIPCAVPSKYLMMAMQTSAGNNLSFLKEKILYHQDELLNEEQLPDVYKIFDRIAAKVPAGSQGLLYAPWLYGERCPVEDRSLRGGLFNLSLDHTRETVIRAILEGVALNTRWMVDPVQRFLGRKLDCLTAVGGGATSNVWCQIFADVLGLPIRQLAEPMQANAIGAAYIAFVGLRQLDFATAAAQTRYRATYQPNHVHRNLYNDSFGAFTELHRRLAPLYQRLNHQGL</sequence>
<dbReference type="GO" id="GO:0005975">
    <property type="term" value="P:carbohydrate metabolic process"/>
    <property type="evidence" value="ECO:0007669"/>
    <property type="project" value="InterPro"/>
</dbReference>
<protein>
    <submittedName>
        <fullName evidence="7">Xylulose kinase</fullName>
    </submittedName>
</protein>
<accession>A0A6L6PRG3</accession>
<dbReference type="PROSITE" id="PS00297">
    <property type="entry name" value="HSP70_1"/>
    <property type="match status" value="1"/>
</dbReference>
<comment type="similarity">
    <text evidence="2">Belongs to the FGGY kinase family.</text>
</comment>
<gene>
    <name evidence="7" type="ORF">GM676_27050</name>
</gene>
<dbReference type="CDD" id="cd07805">
    <property type="entry name" value="ASKHA_NBD_FGGY_CvXK-like"/>
    <property type="match status" value="1"/>
</dbReference>
<dbReference type="OrthoDB" id="9805576at2"/>
<dbReference type="AlphaFoldDB" id="A0A6L6PRG3"/>
<keyword evidence="4 7" id="KW-0418">Kinase</keyword>
<evidence type="ECO:0000256" key="2">
    <source>
        <dbReference type="ARBA" id="ARBA00009156"/>
    </source>
</evidence>
<dbReference type="GO" id="GO:0016301">
    <property type="term" value="F:kinase activity"/>
    <property type="evidence" value="ECO:0007669"/>
    <property type="project" value="UniProtKB-KW"/>
</dbReference>
<dbReference type="InterPro" id="IPR000577">
    <property type="entry name" value="Carb_kinase_FGGY"/>
</dbReference>
<comment type="similarity">
    <text evidence="1">Belongs to the heat shock protein 70 family.</text>
</comment>
<evidence type="ECO:0000313" key="7">
    <source>
        <dbReference type="EMBL" id="MTV41227.1"/>
    </source>
</evidence>
<reference evidence="7 8" key="1">
    <citation type="submission" date="2019-11" db="EMBL/GenBank/DDBJ databases">
        <title>Type strains purchased from KCTC, JCM and DSMZ.</title>
        <authorList>
            <person name="Lu H."/>
        </authorList>
    </citation>
    <scope>NUCLEOTIDE SEQUENCE [LARGE SCALE GENOMIC DNA]</scope>
    <source>
        <strain evidence="7 8">KCTC 22382</strain>
    </source>
</reference>
<dbReference type="PANTHER" id="PTHR43095:SF5">
    <property type="entry name" value="XYLULOSE KINASE"/>
    <property type="match status" value="1"/>
</dbReference>
<dbReference type="SUPFAM" id="SSF53067">
    <property type="entry name" value="Actin-like ATPase domain"/>
    <property type="match status" value="2"/>
</dbReference>
<dbReference type="InterPro" id="IPR018485">
    <property type="entry name" value="FGGY_C"/>
</dbReference>
<dbReference type="Proteomes" id="UP000475582">
    <property type="component" value="Unassembled WGS sequence"/>
</dbReference>
<evidence type="ECO:0000259" key="6">
    <source>
        <dbReference type="Pfam" id="PF02782"/>
    </source>
</evidence>
<name>A0A6L6PRG3_9BURK</name>
<dbReference type="Gene3D" id="3.30.420.40">
    <property type="match status" value="2"/>
</dbReference>
<organism evidence="7 8">
    <name type="scientific">Duganella radicis</name>
    <dbReference type="NCBI Taxonomy" id="551988"/>
    <lineage>
        <taxon>Bacteria</taxon>
        <taxon>Pseudomonadati</taxon>
        <taxon>Pseudomonadota</taxon>
        <taxon>Betaproteobacteria</taxon>
        <taxon>Burkholderiales</taxon>
        <taxon>Oxalobacteraceae</taxon>
        <taxon>Telluria group</taxon>
        <taxon>Duganella</taxon>
    </lineage>
</organism>
<evidence type="ECO:0000259" key="5">
    <source>
        <dbReference type="Pfam" id="PF00370"/>
    </source>
</evidence>
<keyword evidence="3" id="KW-0808">Transferase</keyword>
<dbReference type="InterPro" id="IPR043129">
    <property type="entry name" value="ATPase_NBD"/>
</dbReference>
<dbReference type="InterPro" id="IPR018181">
    <property type="entry name" value="Heat_shock_70_CS"/>
</dbReference>